<evidence type="ECO:0000313" key="2">
    <source>
        <dbReference type="Proteomes" id="UP000186102"/>
    </source>
</evidence>
<protein>
    <submittedName>
        <fullName evidence="1">Uncharacterized protein</fullName>
    </submittedName>
</protein>
<evidence type="ECO:0000313" key="1">
    <source>
        <dbReference type="EMBL" id="OLN25121.1"/>
    </source>
</evidence>
<name>A0A1Q8QCU3_9FIRM</name>
<accession>A0A1Q8QCU3</accession>
<gene>
    <name evidence="1" type="ORF">DSOL_5370</name>
</gene>
<organism evidence="1 2">
    <name type="scientific">Desulfosporosinus metallidurans</name>
    <dbReference type="NCBI Taxonomy" id="1888891"/>
    <lineage>
        <taxon>Bacteria</taxon>
        <taxon>Bacillati</taxon>
        <taxon>Bacillota</taxon>
        <taxon>Clostridia</taxon>
        <taxon>Eubacteriales</taxon>
        <taxon>Desulfitobacteriaceae</taxon>
        <taxon>Desulfosporosinus</taxon>
    </lineage>
</organism>
<sequence length="68" mass="7497">MPAYGKALLGLSQKSFPTGFGQVEFEVCFGVNLSTLPTGTTTAWGMRYSARILLMLTKQMNFQFSLVI</sequence>
<dbReference type="EMBL" id="MLBF01000135">
    <property type="protein sequence ID" value="OLN25121.1"/>
    <property type="molecule type" value="Genomic_DNA"/>
</dbReference>
<dbReference type="AlphaFoldDB" id="A0A1Q8QCU3"/>
<proteinExistence type="predicted"/>
<reference evidence="1 2" key="1">
    <citation type="submission" date="2016-09" db="EMBL/GenBank/DDBJ databases">
        <title>Complete genome of Desulfosporosinus sp. OL.</title>
        <authorList>
            <person name="Mardanov A."/>
            <person name="Beletsky A."/>
            <person name="Panova A."/>
            <person name="Karnachuk O."/>
            <person name="Ravin N."/>
        </authorList>
    </citation>
    <scope>NUCLEOTIDE SEQUENCE [LARGE SCALE GENOMIC DNA]</scope>
    <source>
        <strain evidence="1 2">OL</strain>
    </source>
</reference>
<comment type="caution">
    <text evidence="1">The sequence shown here is derived from an EMBL/GenBank/DDBJ whole genome shotgun (WGS) entry which is preliminary data.</text>
</comment>
<keyword evidence="2" id="KW-1185">Reference proteome</keyword>
<dbReference type="Proteomes" id="UP000186102">
    <property type="component" value="Unassembled WGS sequence"/>
</dbReference>